<protein>
    <submittedName>
        <fullName evidence="1">Uncharacterized protein</fullName>
    </submittedName>
</protein>
<sequence length="920" mass="101699">MDSNSSLFRLSHLKSLNLAYNDFSTSEISPNFGNLPNLTHLNLSSSEFSGQVPTNFLRLANLISLDLSLSSQEIKIDPRTFRLLLQNLTQLREIYLSGADISSVVPANISASIEVLSLDGTLLHGKLPNDIFDLPNLKKLELFGNLNLTGQLPMIMKLNSSSNLRYLDLSDTALYGELPESIGNLKLLNYLDFSYCKFWGSIPESIGNLTQINQLILSNNNLTGPLPSTLPRLGQIIRLDLSDNALQGQPPDFFGKFRMLTSLSLASNFLTGSFPSSITNLTQLEDLDLSNNSLTGPIPSRVLGFPKLSLLFLGENSFNGTVPSWIFSLPSLRYLNLGTNELTGEIREFQSPSLLYIDLTENKMYGPIPESISKLKNLTTLYVSSNNFSGNVDVSIFSNLNKLKILDLSFNSLSLTNEEVNSTMPGSLTTLYLASCNITSLEFLRGAEYLSKLDLSNNMIHGELPKWMMIDWKVMYLNYLNLSNNFLTRVNQLPFQGLIYLDLSSNLLQGPLLSPPDTIMVYFASNNNLSGEIPWSICNATSLDVLDLSNNSLSGVIPECLANASSKLTVLDIRMNSLQGPIPGSFGVGSSLRSLNLRDNQLEGAVPKSLSNCRELEVLDLGNNFLNGTFPSWLGSLPNLQVLSLRSNHFHGSLSTSTTALLFPALRIIDLSHNEFNGTLPARLFKNLEGMKRVDRSSSLLYVGGDFYQDSVVMIIKGQEIRLVRILSVFTTIDLSSNKFEWEIPVEIGELFALRGLNLSHNILGGQIPAVLGNLSVLESLDLSSNQLGGRIPQRLTSLTYLAVLNLSENHLVGNIPQSNQFGTFQNDSYAGNPGLCGFPLSKLCIDSSSPTPPTFEEDDEFLSGFTWQAVLIGYSSGLVIGMGVAWLMFFTGKPKWLTKFVHKYGFKRKRRQKEIRWTL</sequence>
<name>A0ACC0BD04_CATRO</name>
<keyword evidence="2" id="KW-1185">Reference proteome</keyword>
<evidence type="ECO:0000313" key="1">
    <source>
        <dbReference type="EMBL" id="KAI5670494.1"/>
    </source>
</evidence>
<proteinExistence type="predicted"/>
<evidence type="ECO:0000313" key="2">
    <source>
        <dbReference type="Proteomes" id="UP001060085"/>
    </source>
</evidence>
<organism evidence="1 2">
    <name type="scientific">Catharanthus roseus</name>
    <name type="common">Madagascar periwinkle</name>
    <name type="synonym">Vinca rosea</name>
    <dbReference type="NCBI Taxonomy" id="4058"/>
    <lineage>
        <taxon>Eukaryota</taxon>
        <taxon>Viridiplantae</taxon>
        <taxon>Streptophyta</taxon>
        <taxon>Embryophyta</taxon>
        <taxon>Tracheophyta</taxon>
        <taxon>Spermatophyta</taxon>
        <taxon>Magnoliopsida</taxon>
        <taxon>eudicotyledons</taxon>
        <taxon>Gunneridae</taxon>
        <taxon>Pentapetalae</taxon>
        <taxon>asterids</taxon>
        <taxon>lamiids</taxon>
        <taxon>Gentianales</taxon>
        <taxon>Apocynaceae</taxon>
        <taxon>Rauvolfioideae</taxon>
        <taxon>Vinceae</taxon>
        <taxon>Catharanthinae</taxon>
        <taxon>Catharanthus</taxon>
    </lineage>
</organism>
<accession>A0ACC0BD04</accession>
<gene>
    <name evidence="1" type="ORF">M9H77_10858</name>
</gene>
<reference evidence="2" key="1">
    <citation type="journal article" date="2023" name="Nat. Plants">
        <title>Single-cell RNA sequencing provides a high-resolution roadmap for understanding the multicellular compartmentation of specialized metabolism.</title>
        <authorList>
            <person name="Sun S."/>
            <person name="Shen X."/>
            <person name="Li Y."/>
            <person name="Li Y."/>
            <person name="Wang S."/>
            <person name="Li R."/>
            <person name="Zhang H."/>
            <person name="Shen G."/>
            <person name="Guo B."/>
            <person name="Wei J."/>
            <person name="Xu J."/>
            <person name="St-Pierre B."/>
            <person name="Chen S."/>
            <person name="Sun C."/>
        </authorList>
    </citation>
    <scope>NUCLEOTIDE SEQUENCE [LARGE SCALE GENOMIC DNA]</scope>
</reference>
<dbReference type="Proteomes" id="UP001060085">
    <property type="component" value="Linkage Group LG03"/>
</dbReference>
<comment type="caution">
    <text evidence="1">The sequence shown here is derived from an EMBL/GenBank/DDBJ whole genome shotgun (WGS) entry which is preliminary data.</text>
</comment>
<dbReference type="EMBL" id="CM044703">
    <property type="protein sequence ID" value="KAI5670494.1"/>
    <property type="molecule type" value="Genomic_DNA"/>
</dbReference>